<evidence type="ECO:0000256" key="6">
    <source>
        <dbReference type="ARBA" id="ARBA00039272"/>
    </source>
</evidence>
<reference evidence="8" key="1">
    <citation type="submission" date="2021-01" db="EMBL/GenBank/DDBJ databases">
        <authorList>
            <person name="Corre E."/>
            <person name="Pelletier E."/>
            <person name="Niang G."/>
            <person name="Scheremetjew M."/>
            <person name="Finn R."/>
            <person name="Kale V."/>
            <person name="Holt S."/>
            <person name="Cochrane G."/>
            <person name="Meng A."/>
            <person name="Brown T."/>
            <person name="Cohen L."/>
        </authorList>
    </citation>
    <scope>NUCLEOTIDE SEQUENCE</scope>
    <source>
        <strain evidence="8">B650</strain>
    </source>
</reference>
<accession>A0A7S2P2G6</accession>
<feature type="region of interest" description="Disordered" evidence="7">
    <location>
        <begin position="89"/>
        <end position="111"/>
    </location>
</feature>
<dbReference type="GO" id="GO:0036038">
    <property type="term" value="C:MKS complex"/>
    <property type="evidence" value="ECO:0007669"/>
    <property type="project" value="TreeGrafter"/>
</dbReference>
<protein>
    <recommendedName>
        <fullName evidence="6">B9 domain-containing protein 2</fullName>
    </recommendedName>
</protein>
<keyword evidence="2" id="KW-0963">Cytoplasm</keyword>
<dbReference type="EMBL" id="HBGY01013429">
    <property type="protein sequence ID" value="CAD9574915.1"/>
    <property type="molecule type" value="Transcribed_RNA"/>
</dbReference>
<keyword evidence="5" id="KW-0966">Cell projection</keyword>
<evidence type="ECO:0000256" key="7">
    <source>
        <dbReference type="SAM" id="MobiDB-lite"/>
    </source>
</evidence>
<gene>
    <name evidence="8" type="ORF">LDAN0321_LOCUS8648</name>
</gene>
<name>A0A7S2P2G6_9STRA</name>
<dbReference type="Pfam" id="PF07162">
    <property type="entry name" value="B9-C2"/>
    <property type="match status" value="1"/>
</dbReference>
<dbReference type="GO" id="GO:0060271">
    <property type="term" value="P:cilium assembly"/>
    <property type="evidence" value="ECO:0007669"/>
    <property type="project" value="TreeGrafter"/>
</dbReference>
<dbReference type="InterPro" id="IPR010796">
    <property type="entry name" value="C2_B9-type_dom"/>
</dbReference>
<keyword evidence="3" id="KW-0970">Cilium biogenesis/degradation</keyword>
<feature type="compositionally biased region" description="Basic and acidic residues" evidence="7">
    <location>
        <begin position="1"/>
        <end position="12"/>
    </location>
</feature>
<evidence type="ECO:0000256" key="3">
    <source>
        <dbReference type="ARBA" id="ARBA00022794"/>
    </source>
</evidence>
<comment type="subcellular location">
    <subcellularLocation>
        <location evidence="1">Cytoplasm</location>
        <location evidence="1">Cytoskeleton</location>
        <location evidence="1">Cilium basal body</location>
    </subcellularLocation>
</comment>
<evidence type="ECO:0000256" key="5">
    <source>
        <dbReference type="ARBA" id="ARBA00023273"/>
    </source>
</evidence>
<feature type="compositionally biased region" description="Low complexity" evidence="7">
    <location>
        <begin position="36"/>
        <end position="51"/>
    </location>
</feature>
<dbReference type="PROSITE" id="PS51381">
    <property type="entry name" value="C2_B9"/>
    <property type="match status" value="1"/>
</dbReference>
<feature type="compositionally biased region" description="Basic and acidic residues" evidence="7">
    <location>
        <begin position="21"/>
        <end position="33"/>
    </location>
</feature>
<keyword evidence="4" id="KW-0206">Cytoskeleton</keyword>
<dbReference type="AlphaFoldDB" id="A0A7S2P2G6"/>
<proteinExistence type="predicted"/>
<evidence type="ECO:0000313" key="8">
    <source>
        <dbReference type="EMBL" id="CAD9574915.1"/>
    </source>
</evidence>
<feature type="region of interest" description="Disordered" evidence="7">
    <location>
        <begin position="1"/>
        <end position="56"/>
    </location>
</feature>
<dbReference type="PANTHER" id="PTHR12968">
    <property type="entry name" value="B9 DOMAIN-CONTAINING"/>
    <property type="match status" value="1"/>
</dbReference>
<dbReference type="PANTHER" id="PTHR12968:SF2">
    <property type="entry name" value="B9 DOMAIN-CONTAINING PROTEIN 2"/>
    <property type="match status" value="1"/>
</dbReference>
<organism evidence="8">
    <name type="scientific">Leptocylindrus danicus</name>
    <dbReference type="NCBI Taxonomy" id="163516"/>
    <lineage>
        <taxon>Eukaryota</taxon>
        <taxon>Sar</taxon>
        <taxon>Stramenopiles</taxon>
        <taxon>Ochrophyta</taxon>
        <taxon>Bacillariophyta</taxon>
        <taxon>Coscinodiscophyceae</taxon>
        <taxon>Chaetocerotophycidae</taxon>
        <taxon>Leptocylindrales</taxon>
        <taxon>Leptocylindraceae</taxon>
        <taxon>Leptocylindrus</taxon>
    </lineage>
</organism>
<evidence type="ECO:0000256" key="2">
    <source>
        <dbReference type="ARBA" id="ARBA00022490"/>
    </source>
</evidence>
<evidence type="ECO:0000256" key="4">
    <source>
        <dbReference type="ARBA" id="ARBA00023212"/>
    </source>
</evidence>
<evidence type="ECO:0000256" key="1">
    <source>
        <dbReference type="ARBA" id="ARBA00004120"/>
    </source>
</evidence>
<sequence length="372" mass="41953">MMNSKPESKYDDSESSESDEERGPRFEESKGGEDQNASLNESSSTLSTLSAIRSAPNRLRSYMNQRGGSRESQENNISAVQGIRDKLAARRAKRQDNSVARLGTREETSSSDDIVAFNAPSHLEQNNGSLEDKENNARSIIRKSTVGQKESISSEIKTTPLIVPKFFRREPRERMDERMQERMRIAFERIPEVHFLGEISFGESCSTSSDVCISCRWRIDWGKSWSSVAGECSGQSQYSLRRDDGHAIWNHPIDLHLISASVQGWPRMIVQLWELDEYGRAGLAGYGFCHLPVNVGQTINVDIPCWRPCGTSREELEALFLGTKPILTNDDIIFGSSWKNRCRIVTVSAGKVHLSLSVILRHFSEHRVDQAR</sequence>